<keyword evidence="2" id="KW-0808">Transferase</keyword>
<dbReference type="Gene3D" id="3.30.559.10">
    <property type="entry name" value="Chloramphenicol acetyltransferase-like domain"/>
    <property type="match status" value="2"/>
</dbReference>
<dbReference type="PANTHER" id="PTHR31642">
    <property type="entry name" value="TRICHOTHECENE 3-O-ACETYLTRANSFERASE"/>
    <property type="match status" value="1"/>
</dbReference>
<dbReference type="SMR" id="A0AAV8SF84"/>
<comment type="similarity">
    <text evidence="1">Belongs to the plant acyltransferase family.</text>
</comment>
<name>A0AAV8SF84_9ROSI</name>
<sequence length="439" mass="49258">MKIVIKESTLVCPSEQTPRRRLWLSAVDLLFTNRGYIPTLFFYKFNGSPNFFDPRVLKESLSRVLVPFYPVAGRLARDGNNRIEIDCNGQGVSYAEAVADSAMPDIDNFTATQELVKVIPPINRSLDDLYSSPLFAVQVTRFSCGGVSLGIASHHNLGDGTGFLHFFTSWSELARGLSVSISPFLDRTILRARIPPTPEFHHHEFDKPPVTVPSLTQNLKQSSGSKTNSSIIVDITSDHMKTLTTMVGNERSKIKYTRYEILTAFLWRVATEARNLPETQPTKIRIPVDGRSRLNPPLPPTYFGNVIFICATTALCGELLKEPLVHTVDRIHEAIMRMDDKYLRSALDFLDQTDDLTSIMHGPQNSACPNFNVVSWTSLPFHGVDFGWGQGYIRPACIYEGKGYILASSTNKGSLLFAMCLETEHIQAFREIFRASFQR</sequence>
<dbReference type="InterPro" id="IPR023213">
    <property type="entry name" value="CAT-like_dom_sf"/>
</dbReference>
<gene>
    <name evidence="4" type="ORF">K2173_015844</name>
</gene>
<keyword evidence="3" id="KW-0012">Acyltransferase</keyword>
<evidence type="ECO:0000313" key="5">
    <source>
        <dbReference type="Proteomes" id="UP001159364"/>
    </source>
</evidence>
<dbReference type="AlphaFoldDB" id="A0AAV8SF84"/>
<dbReference type="Proteomes" id="UP001159364">
    <property type="component" value="Linkage Group LG11"/>
</dbReference>
<organism evidence="4 5">
    <name type="scientific">Erythroxylum novogranatense</name>
    <dbReference type="NCBI Taxonomy" id="1862640"/>
    <lineage>
        <taxon>Eukaryota</taxon>
        <taxon>Viridiplantae</taxon>
        <taxon>Streptophyta</taxon>
        <taxon>Embryophyta</taxon>
        <taxon>Tracheophyta</taxon>
        <taxon>Spermatophyta</taxon>
        <taxon>Magnoliopsida</taxon>
        <taxon>eudicotyledons</taxon>
        <taxon>Gunneridae</taxon>
        <taxon>Pentapetalae</taxon>
        <taxon>rosids</taxon>
        <taxon>fabids</taxon>
        <taxon>Malpighiales</taxon>
        <taxon>Erythroxylaceae</taxon>
        <taxon>Erythroxylum</taxon>
    </lineage>
</organism>
<evidence type="ECO:0000256" key="3">
    <source>
        <dbReference type="ARBA" id="ARBA00023315"/>
    </source>
</evidence>
<keyword evidence="5" id="KW-1185">Reference proteome</keyword>
<accession>A0AAV8SF84</accession>
<comment type="caution">
    <text evidence="4">The sequence shown here is derived from an EMBL/GenBank/DDBJ whole genome shotgun (WGS) entry which is preliminary data.</text>
</comment>
<dbReference type="GO" id="GO:0016747">
    <property type="term" value="F:acyltransferase activity, transferring groups other than amino-acyl groups"/>
    <property type="evidence" value="ECO:0007669"/>
    <property type="project" value="TreeGrafter"/>
</dbReference>
<evidence type="ECO:0000313" key="4">
    <source>
        <dbReference type="EMBL" id="KAJ8750663.1"/>
    </source>
</evidence>
<dbReference type="PANTHER" id="PTHR31642:SF11">
    <property type="entry name" value="SHIKIMATE O-HYDROXYCINNAMOYLTRANSFERASE"/>
    <property type="match status" value="1"/>
</dbReference>
<evidence type="ECO:0000256" key="1">
    <source>
        <dbReference type="ARBA" id="ARBA00009861"/>
    </source>
</evidence>
<proteinExistence type="inferred from homology"/>
<evidence type="ECO:0000256" key="2">
    <source>
        <dbReference type="ARBA" id="ARBA00022679"/>
    </source>
</evidence>
<dbReference type="InterPro" id="IPR050317">
    <property type="entry name" value="Plant_Fungal_Acyltransferase"/>
</dbReference>
<reference evidence="4 5" key="1">
    <citation type="submission" date="2021-09" db="EMBL/GenBank/DDBJ databases">
        <title>Genomic insights and catalytic innovation underlie evolution of tropane alkaloids biosynthesis.</title>
        <authorList>
            <person name="Wang Y.-J."/>
            <person name="Tian T."/>
            <person name="Huang J.-P."/>
            <person name="Huang S.-X."/>
        </authorList>
    </citation>
    <scope>NUCLEOTIDE SEQUENCE [LARGE SCALE GENOMIC DNA]</scope>
    <source>
        <strain evidence="4">KIB-2018</strain>
        <tissue evidence="4">Leaf</tissue>
    </source>
</reference>
<protein>
    <submittedName>
        <fullName evidence="4">Uncharacterized protein</fullName>
    </submittedName>
</protein>
<dbReference type="Pfam" id="PF02458">
    <property type="entry name" value="Transferase"/>
    <property type="match status" value="1"/>
</dbReference>
<dbReference type="EMBL" id="JAIWQS010000011">
    <property type="protein sequence ID" value="KAJ8750663.1"/>
    <property type="molecule type" value="Genomic_DNA"/>
</dbReference>